<evidence type="ECO:0000256" key="6">
    <source>
        <dbReference type="SAM" id="Phobius"/>
    </source>
</evidence>
<dbReference type="FunCoup" id="A0A2P5ICB9">
    <property type="interactions" value="24"/>
</dbReference>
<feature type="compositionally biased region" description="Polar residues" evidence="5">
    <location>
        <begin position="205"/>
        <end position="220"/>
    </location>
</feature>
<keyword evidence="2 6" id="KW-0812">Transmembrane</keyword>
<evidence type="ECO:0000313" key="8">
    <source>
        <dbReference type="Proteomes" id="UP000094444"/>
    </source>
</evidence>
<evidence type="ECO:0000256" key="1">
    <source>
        <dbReference type="ARBA" id="ARBA00004141"/>
    </source>
</evidence>
<protein>
    <submittedName>
        <fullName evidence="7">ZIP Zinc transporter</fullName>
    </submittedName>
</protein>
<dbReference type="AlphaFoldDB" id="A0A2P5ICB9"/>
<feature type="region of interest" description="Disordered" evidence="5">
    <location>
        <begin position="138"/>
        <end position="232"/>
    </location>
</feature>
<comment type="subcellular location">
    <subcellularLocation>
        <location evidence="1">Membrane</location>
        <topology evidence="1">Multi-pass membrane protein</topology>
    </subcellularLocation>
</comment>
<comment type="caution">
    <text evidence="7">The sequence shown here is derived from an EMBL/GenBank/DDBJ whole genome shotgun (WGS) entry which is preliminary data.</text>
</comment>
<dbReference type="Pfam" id="PF02535">
    <property type="entry name" value="Zip"/>
    <property type="match status" value="2"/>
</dbReference>
<reference evidence="7" key="1">
    <citation type="submission" date="2017-09" db="EMBL/GenBank/DDBJ databases">
        <title>Polyketide synthases of a Diaporthe helianthi virulent isolate.</title>
        <authorList>
            <person name="Baroncelli R."/>
        </authorList>
    </citation>
    <scope>NUCLEOTIDE SEQUENCE [LARGE SCALE GENOMIC DNA]</scope>
    <source>
        <strain evidence="7">7/96</strain>
    </source>
</reference>
<feature type="transmembrane region" description="Helical" evidence="6">
    <location>
        <begin position="412"/>
        <end position="429"/>
    </location>
</feature>
<sequence length="570" mass="62025">MEVAEVSNDTRGWIMCIVSGIGSEQLTRCLSIACVMGACVICVDLLIRYIPGKQDFRIQDSNSFLACSLSLSFGVMIFSALHSMLPESEEYLRKDKYDSMDAGLIMMGCFVGGFLGIQVVSRLLHRVMPSHVVDCDHTHNDADEDEDHAKHDHAHDASRQPSRVGRARTRLLSQGRRVTTVTKLHENGHSLSHAHGDSHGHPRVSESTPLLSSAGHQQANGRPLPDPQQHGLTAVTDGLRQHALTPKCSSASVGRRPSLIDMRDRVMSFVKDTKRTCDVDGPCFGYSDPCGQECFKHMASRSAVSRQTSRSLSRMNTSVFQATAPLFERVSEESSEVDSGADSPLSPLRRASRSRSQEATVGTGHHDHHHHHHHRHLDDDDGDYPHDHISEASTDLEAQDGAAHHHHVPANAFLSIGLQTVIAIALHKFPEGFITYATNHANPQLGFNVFMALFVHNIAEGFAMALPLYMALGSRLKAIAWSSLLGGLSQPMGAGIAWLLFRFFGSGGEVGIDNTAYAILFAATAGIMTSVALQLFVESLSLNHNRNLSIAFAFLGTVLLGVSNAIAGHH</sequence>
<feature type="transmembrane region" description="Helical" evidence="6">
    <location>
        <begin position="102"/>
        <end position="120"/>
    </location>
</feature>
<proteinExistence type="predicted"/>
<dbReference type="InterPro" id="IPR003689">
    <property type="entry name" value="ZIP"/>
</dbReference>
<evidence type="ECO:0000313" key="7">
    <source>
        <dbReference type="EMBL" id="POS80143.1"/>
    </source>
</evidence>
<evidence type="ECO:0000256" key="5">
    <source>
        <dbReference type="SAM" id="MobiDB-lite"/>
    </source>
</evidence>
<organism evidence="7 8">
    <name type="scientific">Diaporthe helianthi</name>
    <dbReference type="NCBI Taxonomy" id="158607"/>
    <lineage>
        <taxon>Eukaryota</taxon>
        <taxon>Fungi</taxon>
        <taxon>Dikarya</taxon>
        <taxon>Ascomycota</taxon>
        <taxon>Pezizomycotina</taxon>
        <taxon>Sordariomycetes</taxon>
        <taxon>Sordariomycetidae</taxon>
        <taxon>Diaporthales</taxon>
        <taxon>Diaporthaceae</taxon>
        <taxon>Diaporthe</taxon>
    </lineage>
</organism>
<keyword evidence="8" id="KW-1185">Reference proteome</keyword>
<keyword evidence="4 6" id="KW-0472">Membrane</keyword>
<dbReference type="PANTHER" id="PTHR11040">
    <property type="entry name" value="ZINC/IRON TRANSPORTER"/>
    <property type="match status" value="1"/>
</dbReference>
<feature type="compositionally biased region" description="Basic and acidic residues" evidence="5">
    <location>
        <begin position="183"/>
        <end position="204"/>
    </location>
</feature>
<evidence type="ECO:0000256" key="2">
    <source>
        <dbReference type="ARBA" id="ARBA00022692"/>
    </source>
</evidence>
<feature type="compositionally biased region" description="Basic residues" evidence="5">
    <location>
        <begin position="366"/>
        <end position="375"/>
    </location>
</feature>
<dbReference type="GO" id="GO:0016020">
    <property type="term" value="C:membrane"/>
    <property type="evidence" value="ECO:0007669"/>
    <property type="project" value="UniProtKB-SubCell"/>
</dbReference>
<name>A0A2P5ICB9_DIAHE</name>
<feature type="compositionally biased region" description="Basic and acidic residues" evidence="5">
    <location>
        <begin position="138"/>
        <end position="158"/>
    </location>
</feature>
<gene>
    <name evidence="7" type="ORF">DHEL01_v201479</name>
</gene>
<feature type="transmembrane region" description="Helical" evidence="6">
    <location>
        <begin position="516"/>
        <end position="536"/>
    </location>
</feature>
<dbReference type="OrthoDB" id="262547at2759"/>
<feature type="region of interest" description="Disordered" evidence="5">
    <location>
        <begin position="329"/>
        <end position="389"/>
    </location>
</feature>
<dbReference type="EMBL" id="MAVT02000068">
    <property type="protein sequence ID" value="POS80143.1"/>
    <property type="molecule type" value="Genomic_DNA"/>
</dbReference>
<accession>A0A2P5ICB9</accession>
<dbReference type="InParanoid" id="A0A2P5ICB9"/>
<feature type="transmembrane region" description="Helical" evidence="6">
    <location>
        <begin position="30"/>
        <end position="50"/>
    </location>
</feature>
<dbReference type="GO" id="GO:0005385">
    <property type="term" value="F:zinc ion transmembrane transporter activity"/>
    <property type="evidence" value="ECO:0007669"/>
    <property type="project" value="TreeGrafter"/>
</dbReference>
<evidence type="ECO:0000256" key="3">
    <source>
        <dbReference type="ARBA" id="ARBA00022989"/>
    </source>
</evidence>
<feature type="transmembrane region" description="Helical" evidence="6">
    <location>
        <begin position="449"/>
        <end position="472"/>
    </location>
</feature>
<feature type="transmembrane region" description="Helical" evidence="6">
    <location>
        <begin position="62"/>
        <end position="82"/>
    </location>
</feature>
<feature type="transmembrane region" description="Helical" evidence="6">
    <location>
        <begin position="548"/>
        <end position="567"/>
    </location>
</feature>
<dbReference type="STRING" id="158607.A0A2P5ICB9"/>
<evidence type="ECO:0000256" key="4">
    <source>
        <dbReference type="ARBA" id="ARBA00023136"/>
    </source>
</evidence>
<dbReference type="Proteomes" id="UP000094444">
    <property type="component" value="Unassembled WGS sequence"/>
</dbReference>
<keyword evidence="3 6" id="KW-1133">Transmembrane helix</keyword>
<dbReference type="PANTHER" id="PTHR11040:SF210">
    <property type="entry name" value="ZINC-REGULATED TRANSPORTER 3"/>
    <property type="match status" value="1"/>
</dbReference>
<feature type="transmembrane region" description="Helical" evidence="6">
    <location>
        <begin position="484"/>
        <end position="504"/>
    </location>
</feature>